<dbReference type="Gramene" id="TVU41575">
    <property type="protein sequence ID" value="TVU41575"/>
    <property type="gene ID" value="EJB05_15105"/>
</dbReference>
<sequence>MFTAAALNSFNAAASATAGDKATAAEEYHLLVALLEEGWRPAFTISTGRREASRQGGHPCSPGWKITIRASTSAFYILVVYRWSFVAVATLLAAAFMVSLISSCASWSEAGPLLASLVMLPMIGGFVWALTLDYFGDPHYNHNRTRRSGLYERRTVSEG</sequence>
<evidence type="ECO:0000313" key="3">
    <source>
        <dbReference type="Proteomes" id="UP000324897"/>
    </source>
</evidence>
<evidence type="ECO:0000256" key="1">
    <source>
        <dbReference type="SAM" id="Phobius"/>
    </source>
</evidence>
<keyword evidence="1" id="KW-1133">Transmembrane helix</keyword>
<organism evidence="2 3">
    <name type="scientific">Eragrostis curvula</name>
    <name type="common">weeping love grass</name>
    <dbReference type="NCBI Taxonomy" id="38414"/>
    <lineage>
        <taxon>Eukaryota</taxon>
        <taxon>Viridiplantae</taxon>
        <taxon>Streptophyta</taxon>
        <taxon>Embryophyta</taxon>
        <taxon>Tracheophyta</taxon>
        <taxon>Spermatophyta</taxon>
        <taxon>Magnoliopsida</taxon>
        <taxon>Liliopsida</taxon>
        <taxon>Poales</taxon>
        <taxon>Poaceae</taxon>
        <taxon>PACMAD clade</taxon>
        <taxon>Chloridoideae</taxon>
        <taxon>Eragrostideae</taxon>
        <taxon>Eragrostidinae</taxon>
        <taxon>Eragrostis</taxon>
    </lineage>
</organism>
<keyword evidence="1" id="KW-0812">Transmembrane</keyword>
<dbReference type="AlphaFoldDB" id="A0A5J9W0Y5"/>
<dbReference type="Proteomes" id="UP000324897">
    <property type="component" value="Chromosome 4"/>
</dbReference>
<name>A0A5J9W0Y5_9POAL</name>
<keyword evidence="1" id="KW-0472">Membrane</keyword>
<dbReference type="EMBL" id="RWGY01000007">
    <property type="protein sequence ID" value="TVU41575.1"/>
    <property type="molecule type" value="Genomic_DNA"/>
</dbReference>
<feature type="transmembrane region" description="Helical" evidence="1">
    <location>
        <begin position="75"/>
        <end position="101"/>
    </location>
</feature>
<feature type="non-terminal residue" evidence="2">
    <location>
        <position position="1"/>
    </location>
</feature>
<evidence type="ECO:0000313" key="2">
    <source>
        <dbReference type="EMBL" id="TVU41575.1"/>
    </source>
</evidence>
<proteinExistence type="predicted"/>
<feature type="transmembrane region" description="Helical" evidence="1">
    <location>
        <begin position="113"/>
        <end position="136"/>
    </location>
</feature>
<comment type="caution">
    <text evidence="2">The sequence shown here is derived from an EMBL/GenBank/DDBJ whole genome shotgun (WGS) entry which is preliminary data.</text>
</comment>
<accession>A0A5J9W0Y5</accession>
<protein>
    <submittedName>
        <fullName evidence="2">Uncharacterized protein</fullName>
    </submittedName>
</protein>
<reference evidence="2 3" key="1">
    <citation type="journal article" date="2019" name="Sci. Rep.">
        <title>A high-quality genome of Eragrostis curvula grass provides insights into Poaceae evolution and supports new strategies to enhance forage quality.</title>
        <authorList>
            <person name="Carballo J."/>
            <person name="Santos B.A.C.M."/>
            <person name="Zappacosta D."/>
            <person name="Garbus I."/>
            <person name="Selva J.P."/>
            <person name="Gallo C.A."/>
            <person name="Diaz A."/>
            <person name="Albertini E."/>
            <person name="Caccamo M."/>
            <person name="Echenique V."/>
        </authorList>
    </citation>
    <scope>NUCLEOTIDE SEQUENCE [LARGE SCALE GENOMIC DNA]</scope>
    <source>
        <strain evidence="3">cv. Victoria</strain>
        <tissue evidence="2">Leaf</tissue>
    </source>
</reference>
<gene>
    <name evidence="2" type="ORF">EJB05_15105</name>
</gene>
<keyword evidence="3" id="KW-1185">Reference proteome</keyword>